<protein>
    <recommendedName>
        <fullName evidence="4">AA1-like domain-containing protein</fullName>
    </recommendedName>
</protein>
<dbReference type="Proteomes" id="UP000001067">
    <property type="component" value="Unassembled WGS sequence"/>
</dbReference>
<evidence type="ECO:0000313" key="2">
    <source>
        <dbReference type="EMBL" id="EFQ87789.1"/>
    </source>
</evidence>
<sequence>MRFLALASFFGAAAVAQRAGDMSNLNEKLFISNYAIVTSPEAHPKISFRMSAKNATHLVCKSGEYVREPLPMNGWDCPFSDGSSKYSFNVNYTASDPSGYTISISHELAQA</sequence>
<gene>
    <name evidence="2" type="ORF">PTT_16555</name>
</gene>
<proteinExistence type="predicted"/>
<dbReference type="OrthoDB" id="3696801at2759"/>
<dbReference type="AlphaFoldDB" id="E3S2L3"/>
<feature type="chain" id="PRO_5003181761" description="AA1-like domain-containing protein" evidence="1">
    <location>
        <begin position="17"/>
        <end position="111"/>
    </location>
</feature>
<evidence type="ECO:0008006" key="4">
    <source>
        <dbReference type="Google" id="ProtNLM"/>
    </source>
</evidence>
<keyword evidence="1" id="KW-0732">Signal</keyword>
<name>E3S2L3_PYRTT</name>
<reference evidence="2 3" key="1">
    <citation type="journal article" date="2010" name="Genome Biol.">
        <title>A first genome assembly of the barley fungal pathogen Pyrenophora teres f. teres.</title>
        <authorList>
            <person name="Ellwood S.R."/>
            <person name="Liu Z."/>
            <person name="Syme R.A."/>
            <person name="Lai Z."/>
            <person name="Hane J.K."/>
            <person name="Keiper F."/>
            <person name="Moffat C.S."/>
            <person name="Oliver R.P."/>
            <person name="Friesen T.L."/>
        </authorList>
    </citation>
    <scope>NUCLEOTIDE SEQUENCE [LARGE SCALE GENOMIC DNA]</scope>
    <source>
        <strain evidence="2 3">0-1</strain>
    </source>
</reference>
<evidence type="ECO:0000313" key="3">
    <source>
        <dbReference type="Proteomes" id="UP000001067"/>
    </source>
</evidence>
<dbReference type="HOGENOM" id="CLU_148190_0_0_1"/>
<feature type="signal peptide" evidence="1">
    <location>
        <begin position="1"/>
        <end position="16"/>
    </location>
</feature>
<keyword evidence="3" id="KW-1185">Reference proteome</keyword>
<dbReference type="KEGG" id="pte:PTT_16555"/>
<evidence type="ECO:0000256" key="1">
    <source>
        <dbReference type="SAM" id="SignalP"/>
    </source>
</evidence>
<dbReference type="EMBL" id="GL536750">
    <property type="protein sequence ID" value="EFQ87789.1"/>
    <property type="molecule type" value="Genomic_DNA"/>
</dbReference>
<organism evidence="3">
    <name type="scientific">Pyrenophora teres f. teres (strain 0-1)</name>
    <name type="common">Barley net blotch fungus</name>
    <name type="synonym">Drechslera teres f. teres</name>
    <dbReference type="NCBI Taxonomy" id="861557"/>
    <lineage>
        <taxon>Eukaryota</taxon>
        <taxon>Fungi</taxon>
        <taxon>Dikarya</taxon>
        <taxon>Ascomycota</taxon>
        <taxon>Pezizomycotina</taxon>
        <taxon>Dothideomycetes</taxon>
        <taxon>Pleosporomycetidae</taxon>
        <taxon>Pleosporales</taxon>
        <taxon>Pleosporineae</taxon>
        <taxon>Pleosporaceae</taxon>
        <taxon>Pyrenophora</taxon>
    </lineage>
</organism>
<accession>E3S2L3</accession>